<dbReference type="EMBL" id="JBHSOF010000038">
    <property type="protein sequence ID" value="MFC5666290.1"/>
    <property type="molecule type" value="Genomic_DNA"/>
</dbReference>
<sequence length="632" mass="68795">MRFVDWFRFEPNSLQKSLLTSLRGCAAPGAAGLLVLMWPTGSGKTEGGLWSARWMGGPRMGVHLALPSVATTDSVYWRVWRWARRALAVSSPVTLAHSRAGRGAQGAVLSHDDGEGLVLEAAPEFLQGRGRLVVAGVTVSTIDQVLLAGLRIRHNVLRIGGLTRKVLVVDECHAYDPYMQCLLRTVLAWWGALGVPVVLMSATLPRSVARSLAAAYLSGSAPGVPLPEFSPAYPGWFHVDGATGHPTVQAVDAERTRILSVRLTGLPGSHRATRRDVLPACDRARARVVAKLFEHGWQRLCVLVVCNTVASAQNTALALPAVLPTDIEVLLVHAHYREMDRTGVTTNVEAAFGKDRAHRPRRAVLVTTQVCEQSLDLDLDHVVTDLAPLATIIQRVGRGRRHAEHSRVRVPVTVLVPQTAEGLPDDGRWEAIYSTAAVRISRELLESHGVITEPDDVQALLEALEARLGGGSADEDVLSHLEGEQAMAEAARPVVIPHPRELVDLFDLTDLSGSDEEAATRYRLDSVQILPLWRRPDGNLSLEPDTDLPLPVLLPHDLEPIRERLLSTRHATWQKHLGADAQPPAGWAGDKRLGPLVLLVHPAPGKAVHAAGWTVFYDRYLGLVTRPPPPKE</sequence>
<dbReference type="Pfam" id="PF22590">
    <property type="entry name" value="Cas3-like_C_2"/>
    <property type="match status" value="1"/>
</dbReference>
<protein>
    <submittedName>
        <fullName evidence="7">CRISPR-associated helicase Cas3</fullName>
    </submittedName>
</protein>
<feature type="domain" description="CRISPR-associated nuclease/helicase Cas3" evidence="6">
    <location>
        <begin position="300"/>
        <end position="403"/>
    </location>
</feature>
<dbReference type="RefSeq" id="WP_380227963.1">
    <property type="nucleotide sequence ID" value="NZ_JBHSOF010000038.1"/>
</dbReference>
<evidence type="ECO:0000256" key="4">
    <source>
        <dbReference type="ARBA" id="ARBA00022840"/>
    </source>
</evidence>
<dbReference type="InterPro" id="IPR050547">
    <property type="entry name" value="DEAD_box_RNA_helicases"/>
</dbReference>
<dbReference type="InterPro" id="IPR054712">
    <property type="entry name" value="Cas3-like_dom"/>
</dbReference>
<comment type="caution">
    <text evidence="7">The sequence shown here is derived from an EMBL/GenBank/DDBJ whole genome shotgun (WGS) entry which is preliminary data.</text>
</comment>
<keyword evidence="8" id="KW-1185">Reference proteome</keyword>
<dbReference type="PANTHER" id="PTHR47963">
    <property type="entry name" value="DEAD-BOX ATP-DEPENDENT RNA HELICASE 47, MITOCHONDRIAL"/>
    <property type="match status" value="1"/>
</dbReference>
<evidence type="ECO:0000256" key="5">
    <source>
        <dbReference type="ARBA" id="ARBA00023118"/>
    </source>
</evidence>
<keyword evidence="3" id="KW-0347">Helicase</keyword>
<evidence type="ECO:0000256" key="3">
    <source>
        <dbReference type="ARBA" id="ARBA00022806"/>
    </source>
</evidence>
<dbReference type="Gene3D" id="3.40.50.300">
    <property type="entry name" value="P-loop containing nucleotide triphosphate hydrolases"/>
    <property type="match status" value="2"/>
</dbReference>
<evidence type="ECO:0000313" key="8">
    <source>
        <dbReference type="Proteomes" id="UP001595975"/>
    </source>
</evidence>
<dbReference type="SUPFAM" id="SSF52540">
    <property type="entry name" value="P-loop containing nucleoside triphosphate hydrolases"/>
    <property type="match status" value="1"/>
</dbReference>
<dbReference type="InterPro" id="IPR006474">
    <property type="entry name" value="Helicase_Cas3_CRISPR-ass_core"/>
</dbReference>
<organism evidence="7 8">
    <name type="scientific">Kitasatospora misakiensis</name>
    <dbReference type="NCBI Taxonomy" id="67330"/>
    <lineage>
        <taxon>Bacteria</taxon>
        <taxon>Bacillati</taxon>
        <taxon>Actinomycetota</taxon>
        <taxon>Actinomycetes</taxon>
        <taxon>Kitasatosporales</taxon>
        <taxon>Streptomycetaceae</taxon>
        <taxon>Kitasatospora</taxon>
    </lineage>
</organism>
<evidence type="ECO:0000256" key="1">
    <source>
        <dbReference type="ARBA" id="ARBA00022741"/>
    </source>
</evidence>
<keyword evidence="5" id="KW-0051">Antiviral defense</keyword>
<keyword evidence="4" id="KW-0067">ATP-binding</keyword>
<keyword evidence="1" id="KW-0547">Nucleotide-binding</keyword>
<keyword evidence="2" id="KW-0378">Hydrolase</keyword>
<proteinExistence type="predicted"/>
<dbReference type="NCBIfam" id="TIGR01587">
    <property type="entry name" value="cas3_core"/>
    <property type="match status" value="1"/>
</dbReference>
<evidence type="ECO:0000313" key="7">
    <source>
        <dbReference type="EMBL" id="MFC5666290.1"/>
    </source>
</evidence>
<reference evidence="8" key="1">
    <citation type="journal article" date="2019" name="Int. J. Syst. Evol. Microbiol.">
        <title>The Global Catalogue of Microorganisms (GCM) 10K type strain sequencing project: providing services to taxonomists for standard genome sequencing and annotation.</title>
        <authorList>
            <consortium name="The Broad Institute Genomics Platform"/>
            <consortium name="The Broad Institute Genome Sequencing Center for Infectious Disease"/>
            <person name="Wu L."/>
            <person name="Ma J."/>
        </authorList>
    </citation>
    <scope>NUCLEOTIDE SEQUENCE [LARGE SCALE GENOMIC DNA]</scope>
    <source>
        <strain evidence="8">CGMCC 4.1437</strain>
    </source>
</reference>
<name>A0ABW0X931_9ACTN</name>
<evidence type="ECO:0000259" key="6">
    <source>
        <dbReference type="Pfam" id="PF22590"/>
    </source>
</evidence>
<gene>
    <name evidence="7" type="primary">cas3</name>
    <name evidence="7" type="ORF">ACFP3U_25360</name>
</gene>
<dbReference type="PANTHER" id="PTHR47963:SF9">
    <property type="entry name" value="CRISPR-ASSOCIATED ENDONUCLEASE_HELICASE CAS3"/>
    <property type="match status" value="1"/>
</dbReference>
<dbReference type="InterPro" id="IPR027417">
    <property type="entry name" value="P-loop_NTPase"/>
</dbReference>
<accession>A0ABW0X931</accession>
<dbReference type="Proteomes" id="UP001595975">
    <property type="component" value="Unassembled WGS sequence"/>
</dbReference>
<evidence type="ECO:0000256" key="2">
    <source>
        <dbReference type="ARBA" id="ARBA00022801"/>
    </source>
</evidence>